<feature type="region of interest" description="Disordered" evidence="5">
    <location>
        <begin position="85"/>
        <end position="104"/>
    </location>
</feature>
<dbReference type="InterPro" id="IPR040354">
    <property type="entry name" value="TCTN1-3"/>
</dbReference>
<comment type="caution">
    <text evidence="9">The sequence shown here is derived from an EMBL/GenBank/DDBJ whole genome shotgun (WGS) entry which is preliminary data.</text>
</comment>
<evidence type="ECO:0000259" key="8">
    <source>
        <dbReference type="Pfam" id="PF25752"/>
    </source>
</evidence>
<dbReference type="PANTHER" id="PTHR14611:SF2">
    <property type="entry name" value="TECTONIC"/>
    <property type="match status" value="1"/>
</dbReference>
<dbReference type="InterPro" id="IPR011677">
    <property type="entry name" value="TCTN1-3_dom"/>
</dbReference>
<keyword evidence="10" id="KW-1185">Reference proteome</keyword>
<accession>A0A482XBR0</accession>
<dbReference type="EMBL" id="QKKF02014599">
    <property type="protein sequence ID" value="RZF42721.1"/>
    <property type="molecule type" value="Genomic_DNA"/>
</dbReference>
<dbReference type="InParanoid" id="A0A482XBR0"/>
<gene>
    <name evidence="9" type="ORF">LSTR_LSTR014566</name>
</gene>
<sequence>MKVYILTLFVCYIDFIVCSTNFNESEPTVLNSFNETGVDNSTEDESQTCVNITCSTSGLNDSDYHSSTLVAPETTIASIESDKSEITTKSVKNEKENELSNGLSNSTITTTEATTTTTAAPVTELPSSSYYPDQVCSCDMKVDECDINCCCDSDCSALDKKVFSHCLSDKDNFPEDPNHCFKTNFIYRNNTPITIFKHHAKGLFCIAKDNLPERYQYTDLSPIHTTKQFHKLLKRRRKKVFSWPSNFKSINKSDAFPLNSNYKFGSKIWMSDNSSNLRPFSLQTSTRSLLCDSETDMLFLHDWKSGCLRNIPSEFSDCESNFSFLDMTSFYDNIILVPNPSVLNASQLECSDDLCLKVDPMICNEEMKQCVSEIRKPKYDVDSNTCMNVVEKVLYVIYHNGTQGIILAEVNFHLINVSVSSEKLFRQTFEMNFRWIAINDTISLFKRSGKPGYLEGKPVISAQKITETVDGREEHSISLNNNPQNWLTIPTAGYNGECTGNRLNVNFRQNMHSECKLIVPCDCAAAKNKSWYAILGMYAENVTNIHKINLHVSSYGDPNVTNLNTWVPVVVETQSNPNRHKLGCQNVYSAISFRIVFSKFGTFKRPQSKIIGVFINIFESDRSIIEVKNQTDVIKIISSISFVDASKPAITRFADPPVYEIKLPTDFFYPFLSSGHRLCPPISVILVLFTLFICETLLM</sequence>
<feature type="signal peptide" evidence="6">
    <location>
        <begin position="1"/>
        <end position="18"/>
    </location>
</feature>
<evidence type="ECO:0000259" key="7">
    <source>
        <dbReference type="Pfam" id="PF07773"/>
    </source>
</evidence>
<feature type="domain" description="Tectonic-1-3" evidence="7">
    <location>
        <begin position="449"/>
        <end position="644"/>
    </location>
</feature>
<evidence type="ECO:0000256" key="2">
    <source>
        <dbReference type="ARBA" id="ARBA00022729"/>
    </source>
</evidence>
<feature type="compositionally biased region" description="Basic and acidic residues" evidence="5">
    <location>
        <begin position="85"/>
        <end position="98"/>
    </location>
</feature>
<evidence type="ECO:0000256" key="4">
    <source>
        <dbReference type="ARBA" id="ARBA00023180"/>
    </source>
</evidence>
<comment type="similarity">
    <text evidence="1">Belongs to the tectonic family.</text>
</comment>
<keyword evidence="2 6" id="KW-0732">Signal</keyword>
<evidence type="ECO:0000256" key="3">
    <source>
        <dbReference type="ARBA" id="ARBA00022794"/>
    </source>
</evidence>
<name>A0A482XBR0_LAOST</name>
<evidence type="ECO:0000256" key="6">
    <source>
        <dbReference type="SAM" id="SignalP"/>
    </source>
</evidence>
<keyword evidence="3" id="KW-0970">Cilium biogenesis/degradation</keyword>
<dbReference type="GO" id="GO:0035869">
    <property type="term" value="C:ciliary transition zone"/>
    <property type="evidence" value="ECO:0007669"/>
    <property type="project" value="TreeGrafter"/>
</dbReference>
<dbReference type="FunCoup" id="A0A482XBR0">
    <property type="interactions" value="53"/>
</dbReference>
<dbReference type="OrthoDB" id="184109at2759"/>
<protein>
    <submittedName>
        <fullName evidence="9">Uncharacterized protein</fullName>
    </submittedName>
</protein>
<evidence type="ECO:0000313" key="10">
    <source>
        <dbReference type="Proteomes" id="UP000291343"/>
    </source>
</evidence>
<dbReference type="Pfam" id="PF07773">
    <property type="entry name" value="TCTN_DUF1619"/>
    <property type="match status" value="2"/>
</dbReference>
<feature type="chain" id="PRO_5019822902" evidence="6">
    <location>
        <begin position="19"/>
        <end position="699"/>
    </location>
</feature>
<dbReference type="PANTHER" id="PTHR14611">
    <property type="entry name" value="TECTONIC FAMILY MEMBER"/>
    <property type="match status" value="1"/>
</dbReference>
<keyword evidence="4" id="KW-0325">Glycoprotein</keyword>
<evidence type="ECO:0000313" key="9">
    <source>
        <dbReference type="EMBL" id="RZF42721.1"/>
    </source>
</evidence>
<dbReference type="InterPro" id="IPR057724">
    <property type="entry name" value="TCTN1-3_N"/>
</dbReference>
<dbReference type="STRING" id="195883.A0A482XBR0"/>
<feature type="domain" description="Tectonic-1-3" evidence="7">
    <location>
        <begin position="260"/>
        <end position="434"/>
    </location>
</feature>
<reference evidence="9 10" key="1">
    <citation type="journal article" date="2017" name="Gigascience">
        <title>Genome sequence of the small brown planthopper, Laodelphax striatellus.</title>
        <authorList>
            <person name="Zhu J."/>
            <person name="Jiang F."/>
            <person name="Wang X."/>
            <person name="Yang P."/>
            <person name="Bao Y."/>
            <person name="Zhao W."/>
            <person name="Wang W."/>
            <person name="Lu H."/>
            <person name="Wang Q."/>
            <person name="Cui N."/>
            <person name="Li J."/>
            <person name="Chen X."/>
            <person name="Luo L."/>
            <person name="Yu J."/>
            <person name="Kang L."/>
            <person name="Cui F."/>
        </authorList>
    </citation>
    <scope>NUCLEOTIDE SEQUENCE [LARGE SCALE GENOMIC DNA]</scope>
    <source>
        <strain evidence="9">Lst14</strain>
    </source>
</reference>
<dbReference type="Proteomes" id="UP000291343">
    <property type="component" value="Unassembled WGS sequence"/>
</dbReference>
<dbReference type="GO" id="GO:0060271">
    <property type="term" value="P:cilium assembly"/>
    <property type="evidence" value="ECO:0007669"/>
    <property type="project" value="TreeGrafter"/>
</dbReference>
<dbReference type="AlphaFoldDB" id="A0A482XBR0"/>
<organism evidence="9 10">
    <name type="scientific">Laodelphax striatellus</name>
    <name type="common">Small brown planthopper</name>
    <name type="synonym">Delphax striatella</name>
    <dbReference type="NCBI Taxonomy" id="195883"/>
    <lineage>
        <taxon>Eukaryota</taxon>
        <taxon>Metazoa</taxon>
        <taxon>Ecdysozoa</taxon>
        <taxon>Arthropoda</taxon>
        <taxon>Hexapoda</taxon>
        <taxon>Insecta</taxon>
        <taxon>Pterygota</taxon>
        <taxon>Neoptera</taxon>
        <taxon>Paraneoptera</taxon>
        <taxon>Hemiptera</taxon>
        <taxon>Auchenorrhyncha</taxon>
        <taxon>Fulgoroidea</taxon>
        <taxon>Delphacidae</taxon>
        <taxon>Criomorphinae</taxon>
        <taxon>Laodelphax</taxon>
    </lineage>
</organism>
<proteinExistence type="inferred from homology"/>
<feature type="domain" description="Tectonic-1-3 N-terminal" evidence="8">
    <location>
        <begin position="115"/>
        <end position="217"/>
    </location>
</feature>
<evidence type="ECO:0000256" key="1">
    <source>
        <dbReference type="ARBA" id="ARBA00007633"/>
    </source>
</evidence>
<dbReference type="Pfam" id="PF25752">
    <property type="entry name" value="DUF1619_N"/>
    <property type="match status" value="1"/>
</dbReference>
<evidence type="ECO:0000256" key="5">
    <source>
        <dbReference type="SAM" id="MobiDB-lite"/>
    </source>
</evidence>